<dbReference type="EMBL" id="AAGWAL010000028">
    <property type="protein sequence ID" value="EBS6067783.1"/>
    <property type="molecule type" value="Genomic_DNA"/>
</dbReference>
<dbReference type="NCBIfam" id="TIGR03757">
    <property type="entry name" value="conj_TIGR03757"/>
    <property type="match status" value="1"/>
</dbReference>
<feature type="chain" id="PRO_5024849466" evidence="1">
    <location>
        <begin position="21"/>
        <end position="134"/>
    </location>
</feature>
<reference evidence="2" key="1">
    <citation type="submission" date="2018-07" db="EMBL/GenBank/DDBJ databases">
        <authorList>
            <person name="Ashton P.M."/>
            <person name="Dallman T."/>
            <person name="Nair S."/>
            <person name="De Pinna E."/>
            <person name="Peters T."/>
            <person name="Grant K."/>
        </authorList>
    </citation>
    <scope>NUCLEOTIDE SEQUENCE</scope>
    <source>
        <strain evidence="2">506860</strain>
    </source>
</reference>
<gene>
    <name evidence="2" type="ORF">DVF10_17315</name>
</gene>
<evidence type="ECO:0000313" key="2">
    <source>
        <dbReference type="EMBL" id="EBS6067783.1"/>
    </source>
</evidence>
<accession>A0A5V0FC90</accession>
<dbReference type="InterPro" id="IPR011090">
    <property type="entry name" value="Integr_conj_element_PFL4709"/>
</dbReference>
<comment type="caution">
    <text evidence="2">The sequence shown here is derived from an EMBL/GenBank/DDBJ whole genome shotgun (WGS) entry which is preliminary data.</text>
</comment>
<protein>
    <submittedName>
        <fullName evidence="2">TIGR03757 family integrating conjugative element protein</fullName>
    </submittedName>
</protein>
<evidence type="ECO:0000256" key="1">
    <source>
        <dbReference type="SAM" id="SignalP"/>
    </source>
</evidence>
<dbReference type="Pfam" id="PF07511">
    <property type="entry name" value="DUF1525"/>
    <property type="match status" value="1"/>
</dbReference>
<name>A0A5V0FC90_SALAB</name>
<dbReference type="AlphaFoldDB" id="A0A5V0FC90"/>
<proteinExistence type="predicted"/>
<keyword evidence="1" id="KW-0732">Signal</keyword>
<feature type="signal peptide" evidence="1">
    <location>
        <begin position="1"/>
        <end position="20"/>
    </location>
</feature>
<organism evidence="2">
    <name type="scientific">Salmonella abony</name>
    <dbReference type="NCBI Taxonomy" id="29482"/>
    <lineage>
        <taxon>Bacteria</taxon>
        <taxon>Pseudomonadati</taxon>
        <taxon>Pseudomonadota</taxon>
        <taxon>Gammaproteobacteria</taxon>
        <taxon>Enterobacterales</taxon>
        <taxon>Enterobacteriaceae</taxon>
        <taxon>Salmonella</taxon>
    </lineage>
</organism>
<sequence length="134" mass="14676">MKISTLLTLFPLLMPASVLAGTVLYTDSHHPPTNNDASVTVIYLDGPEQLQMELFGSLSSNPDEAQRQAQAVLQSPQWQAHEQELATVYRAVVRAWELGVKKVPAVVFDDRDVVYGTADIARATALRAKSLEGQ</sequence>